<dbReference type="Proteomes" id="UP001141552">
    <property type="component" value="Unassembled WGS sequence"/>
</dbReference>
<reference evidence="2" key="1">
    <citation type="submission" date="2022-02" db="EMBL/GenBank/DDBJ databases">
        <authorList>
            <person name="Henning P.M."/>
            <person name="McCubbin A.G."/>
            <person name="Shore J.S."/>
        </authorList>
    </citation>
    <scope>NUCLEOTIDE SEQUENCE</scope>
    <source>
        <strain evidence="2">F60SS</strain>
        <tissue evidence="2">Leaves</tissue>
    </source>
</reference>
<dbReference type="OrthoDB" id="1734554at2759"/>
<evidence type="ECO:0000313" key="2">
    <source>
        <dbReference type="EMBL" id="KAJ4825363.1"/>
    </source>
</evidence>
<organism evidence="2 3">
    <name type="scientific">Turnera subulata</name>
    <dbReference type="NCBI Taxonomy" id="218843"/>
    <lineage>
        <taxon>Eukaryota</taxon>
        <taxon>Viridiplantae</taxon>
        <taxon>Streptophyta</taxon>
        <taxon>Embryophyta</taxon>
        <taxon>Tracheophyta</taxon>
        <taxon>Spermatophyta</taxon>
        <taxon>Magnoliopsida</taxon>
        <taxon>eudicotyledons</taxon>
        <taxon>Gunneridae</taxon>
        <taxon>Pentapetalae</taxon>
        <taxon>rosids</taxon>
        <taxon>fabids</taxon>
        <taxon>Malpighiales</taxon>
        <taxon>Passifloraceae</taxon>
        <taxon>Turnera</taxon>
    </lineage>
</organism>
<evidence type="ECO:0000313" key="3">
    <source>
        <dbReference type="Proteomes" id="UP001141552"/>
    </source>
</evidence>
<gene>
    <name evidence="2" type="ORF">Tsubulata_042954</name>
</gene>
<dbReference type="EMBL" id="JAKUCV010006926">
    <property type="protein sequence ID" value="KAJ4825363.1"/>
    <property type="molecule type" value="Genomic_DNA"/>
</dbReference>
<name>A0A9Q0F5I8_9ROSI</name>
<dbReference type="PANTHER" id="PTHR12832">
    <property type="entry name" value="TESTIS-SPECIFIC PROTEIN PBS13 T-COMPLEX 11"/>
    <property type="match status" value="1"/>
</dbReference>
<keyword evidence="3" id="KW-1185">Reference proteome</keyword>
<comment type="caution">
    <text evidence="2">The sequence shown here is derived from an EMBL/GenBank/DDBJ whole genome shotgun (WGS) entry which is preliminary data.</text>
</comment>
<accession>A0A9Q0F5I8</accession>
<dbReference type="AlphaFoldDB" id="A0A9Q0F5I8"/>
<dbReference type="PANTHER" id="PTHR12832:SF34">
    <property type="entry name" value="T-COMPLEX PROTEIN 11"/>
    <property type="match status" value="1"/>
</dbReference>
<reference evidence="2" key="2">
    <citation type="journal article" date="2023" name="Plants (Basel)">
        <title>Annotation of the Turnera subulata (Passifloraceae) Draft Genome Reveals the S-Locus Evolved after the Divergence of Turneroideae from Passifloroideae in a Stepwise Manner.</title>
        <authorList>
            <person name="Henning P.M."/>
            <person name="Roalson E.H."/>
            <person name="Mir W."/>
            <person name="McCubbin A.G."/>
            <person name="Shore J.S."/>
        </authorList>
    </citation>
    <scope>NUCLEOTIDE SEQUENCE</scope>
    <source>
        <strain evidence="2">F60SS</strain>
    </source>
</reference>
<proteinExistence type="inferred from homology"/>
<dbReference type="InterPro" id="IPR008862">
    <property type="entry name" value="Tcp11"/>
</dbReference>
<comment type="similarity">
    <text evidence="1">Belongs to the TCP11 family.</text>
</comment>
<protein>
    <submittedName>
        <fullName evidence="2">Uncharacterized protein</fullName>
    </submittedName>
</protein>
<sequence length="87" mass="9426">MLAKSLQSGDPIFEKVSRVVYLALRGIVLGGSGPRGRKLAETALQQVGVVMLTDKVVLVAEELIMAASVSVSVHGPWWYVNLCDNMR</sequence>
<evidence type="ECO:0000256" key="1">
    <source>
        <dbReference type="ARBA" id="ARBA00010954"/>
    </source>
</evidence>
<dbReference type="GO" id="GO:0007165">
    <property type="term" value="P:signal transduction"/>
    <property type="evidence" value="ECO:0007669"/>
    <property type="project" value="TreeGrafter"/>
</dbReference>